<gene>
    <name evidence="1" type="ORF">PZH42_28620</name>
</gene>
<accession>A0AAW6MD70</accession>
<sequence>ISGKEEEREIEFTLPAGCEGKSFTMIIDVKDKDSFDYMPVENTNGTVKVKVLPNGGFAGMIR</sequence>
<dbReference type="EMBL" id="JARFID010000545">
    <property type="protein sequence ID" value="MDE8697989.1"/>
    <property type="molecule type" value="Genomic_DNA"/>
</dbReference>
<reference evidence="1" key="1">
    <citation type="submission" date="2023-03" db="EMBL/GenBank/DDBJ databases">
        <title>DFI Biobank Strains.</title>
        <authorList>
            <person name="Mostad J."/>
            <person name="Paddock L."/>
            <person name="Medina S."/>
            <person name="Waligurski E."/>
            <person name="Barat B."/>
            <person name="Smith R."/>
            <person name="Burgo V."/>
            <person name="Metcalfe C."/>
            <person name="Woodson C."/>
            <person name="Sundararajan A."/>
            <person name="Ramaswamy R."/>
            <person name="Lin H."/>
            <person name="Pamer E.G."/>
        </authorList>
    </citation>
    <scope>NUCLEOTIDE SEQUENCE</scope>
    <source>
        <strain evidence="1">DFI.9.5</strain>
    </source>
</reference>
<feature type="non-terminal residue" evidence="1">
    <location>
        <position position="1"/>
    </location>
</feature>
<proteinExistence type="predicted"/>
<dbReference type="RefSeq" id="WP_275203010.1">
    <property type="nucleotide sequence ID" value="NZ_JARFID010000545.1"/>
</dbReference>
<name>A0AAW6MD70_9BACE</name>
<protein>
    <submittedName>
        <fullName evidence="1">Uncharacterized protein</fullName>
    </submittedName>
</protein>
<organism evidence="1 2">
    <name type="scientific">Bacteroides cellulosilyticus</name>
    <dbReference type="NCBI Taxonomy" id="246787"/>
    <lineage>
        <taxon>Bacteria</taxon>
        <taxon>Pseudomonadati</taxon>
        <taxon>Bacteroidota</taxon>
        <taxon>Bacteroidia</taxon>
        <taxon>Bacteroidales</taxon>
        <taxon>Bacteroidaceae</taxon>
        <taxon>Bacteroides</taxon>
    </lineage>
</organism>
<dbReference type="Proteomes" id="UP001221924">
    <property type="component" value="Unassembled WGS sequence"/>
</dbReference>
<evidence type="ECO:0000313" key="2">
    <source>
        <dbReference type="Proteomes" id="UP001221924"/>
    </source>
</evidence>
<evidence type="ECO:0000313" key="1">
    <source>
        <dbReference type="EMBL" id="MDE8697989.1"/>
    </source>
</evidence>
<dbReference type="AlphaFoldDB" id="A0AAW6MD70"/>
<comment type="caution">
    <text evidence="1">The sequence shown here is derived from an EMBL/GenBank/DDBJ whole genome shotgun (WGS) entry which is preliminary data.</text>
</comment>